<dbReference type="OrthoDB" id="3564029at2759"/>
<comment type="caution">
    <text evidence="2">The sequence shown here is derived from an EMBL/GenBank/DDBJ whole genome shotgun (WGS) entry which is preliminary data.</text>
</comment>
<organism evidence="2 3">
    <name type="scientific">Botryotinia convoluta</name>
    <dbReference type="NCBI Taxonomy" id="54673"/>
    <lineage>
        <taxon>Eukaryota</taxon>
        <taxon>Fungi</taxon>
        <taxon>Dikarya</taxon>
        <taxon>Ascomycota</taxon>
        <taxon>Pezizomycotina</taxon>
        <taxon>Leotiomycetes</taxon>
        <taxon>Helotiales</taxon>
        <taxon>Sclerotiniaceae</taxon>
        <taxon>Botryotinia</taxon>
    </lineage>
</organism>
<feature type="region of interest" description="Disordered" evidence="1">
    <location>
        <begin position="477"/>
        <end position="500"/>
    </location>
</feature>
<dbReference type="EMBL" id="PQXN01000209">
    <property type="protein sequence ID" value="TGO49425.1"/>
    <property type="molecule type" value="Genomic_DNA"/>
</dbReference>
<sequence length="691" mass="79586">MAAEDTEMGRTSVVPLHEDTYQIFCFPQSLPSPSSSISEVAKDTNIYSPLDETSSASVPVKSTELLVNPLIWKKAKKETNGVKPHPNSIMHLLNLTTVPQRTGVSATNQSNLAGLPKSTSQSNSPAPILGVGSRKSIFENKYSNGNVTSEYDNLSAIIDRHHAGLPPLPPSSSLPLPITSGGSSMNTISSKDQYLGPLTISGRPGLFATLRKKSAKDTGSSSLPPTEQLGLTFDTDITTYKPLESSKAWRVTRVCELLLRAVANIEPGNVEGRVEVLNFYLQEYPLQRLVILQALENAGSYFRKFSKAMSAHSSKSYREQCMLSDDFKKENPIPPIIRPLLPFASMAASYVRNTKSTRRGGTSSLYTYQDHHFHNEFRCEIKHENESLPLGFNPILMQTLGKCSRQRLRNERHERHKIYMKQVKKGMSHVHRNPFLSEEIIKECGGETYAELEGRVEMDDMRNAAYWEMTTRQIEEMPTRKDRHSVFKKRPSSLREESPKLDDNWIPDSVMPYMKISGQIIKFESEIVRASKRKQDTDKETEEEEREVYESRYKARKLDSKKVKEKARMAQWEREYNAVKKQIRKEYEEEMKEEDEEMRKKTEEKKAGEEQERLREAQEKRIKEKEIQRNEKNERLRMERERAKVRAKEGRERRKEKRDRLRWENRERSDCRVTQAWIDLGADMARVGSWD</sequence>
<gene>
    <name evidence="2" type="ORF">BCON_0210g00050</name>
</gene>
<feature type="region of interest" description="Disordered" evidence="1">
    <location>
        <begin position="589"/>
        <end position="667"/>
    </location>
</feature>
<proteinExistence type="predicted"/>
<keyword evidence="3" id="KW-1185">Reference proteome</keyword>
<feature type="compositionally biased region" description="Basic and acidic residues" evidence="1">
    <location>
        <begin position="597"/>
        <end position="667"/>
    </location>
</feature>
<reference evidence="2 3" key="1">
    <citation type="submission" date="2017-12" db="EMBL/GenBank/DDBJ databases">
        <title>Comparative genomics of Botrytis spp.</title>
        <authorList>
            <person name="Valero-Jimenez C.A."/>
            <person name="Tapia P."/>
            <person name="Veloso J."/>
            <person name="Silva-Moreno E."/>
            <person name="Staats M."/>
            <person name="Valdes J.H."/>
            <person name="Van Kan J.A.L."/>
        </authorList>
    </citation>
    <scope>NUCLEOTIDE SEQUENCE [LARGE SCALE GENOMIC DNA]</scope>
    <source>
        <strain evidence="2 3">MUCL11595</strain>
    </source>
</reference>
<protein>
    <submittedName>
        <fullName evidence="2">Uncharacterized protein</fullName>
    </submittedName>
</protein>
<feature type="compositionally biased region" description="Polar residues" evidence="1">
    <location>
        <begin position="107"/>
        <end position="125"/>
    </location>
</feature>
<evidence type="ECO:0000313" key="3">
    <source>
        <dbReference type="Proteomes" id="UP000297527"/>
    </source>
</evidence>
<evidence type="ECO:0000313" key="2">
    <source>
        <dbReference type="EMBL" id="TGO49425.1"/>
    </source>
</evidence>
<evidence type="ECO:0000256" key="1">
    <source>
        <dbReference type="SAM" id="MobiDB-lite"/>
    </source>
</evidence>
<name>A0A4Z1HKR8_9HELO</name>
<dbReference type="AlphaFoldDB" id="A0A4Z1HKR8"/>
<dbReference type="Proteomes" id="UP000297527">
    <property type="component" value="Unassembled WGS sequence"/>
</dbReference>
<feature type="region of interest" description="Disordered" evidence="1">
    <location>
        <begin position="107"/>
        <end position="128"/>
    </location>
</feature>
<feature type="compositionally biased region" description="Basic residues" evidence="1">
    <location>
        <begin position="481"/>
        <end position="492"/>
    </location>
</feature>
<accession>A0A4Z1HKR8</accession>